<reference evidence="9" key="3">
    <citation type="submission" date="2018-08" db="UniProtKB">
        <authorList>
            <consortium name="EnsemblPlants"/>
        </authorList>
    </citation>
    <scope>IDENTIFICATION</scope>
    <source>
        <strain evidence="9">cv. Bd21</strain>
    </source>
</reference>
<dbReference type="RefSeq" id="XP_003577903.2">
    <property type="nucleotide sequence ID" value="XM_003577855.4"/>
</dbReference>
<dbReference type="FunCoup" id="A0A0Q3HN97">
    <property type="interactions" value="4"/>
</dbReference>
<gene>
    <name evidence="9" type="primary">LOC100821445</name>
    <name evidence="8" type="ORF">BRADI_4g26802v3</name>
</gene>
<name>A0A0Q3HN97_BRADI</name>
<evidence type="ECO:0000256" key="3">
    <source>
        <dbReference type="ARBA" id="ARBA00023125"/>
    </source>
</evidence>
<evidence type="ECO:0000313" key="9">
    <source>
        <dbReference type="EnsemblPlants" id="KQJ89619"/>
    </source>
</evidence>
<dbReference type="InterPro" id="IPR009057">
    <property type="entry name" value="Homeodomain-like_sf"/>
</dbReference>
<dbReference type="EnsemblPlants" id="KQJ89619">
    <property type="protein sequence ID" value="KQJ89619"/>
    <property type="gene ID" value="BRADI_4g26802v3"/>
</dbReference>
<dbReference type="Gramene" id="KQJ89619">
    <property type="protein sequence ID" value="KQJ89619"/>
    <property type="gene ID" value="BRADI_4g26802v3"/>
</dbReference>
<dbReference type="PROSITE" id="PS51294">
    <property type="entry name" value="HTH_MYB"/>
    <property type="match status" value="1"/>
</dbReference>
<sequence>MHQDQTSSSISSPHQLHLARDPSHISHMAGEIGKVMGNDHGSSEEGSNDDDSTVEEEDHRKTNGDSSVRPYVRSKNPRLRWTPELHHCFLRAVERLGGQDHATPKLVLQLMNVRGLSIGHVKSHLQMYRSKKIEDSGQVILGGHLQQGGQTYNVAHHVPYHHRQSTSAGTMLSKFGTAAPWRMSNHEPFWLPGHRFLGSRPYYYPSSLSSSPSSHHAEALLRTRAHEHVARSGISASMMITQGSCSSVNDQYHERKLQAAMSTTVRISDDRSSHGADLDLSLSLDIGGTRREMKRRRGCISWGKEDDDQMGDGNEEKLDQSTANMLSLSLVSPSSATSDQHMPGLEVIGVGKRGNKERNIGRKESSLDLTI</sequence>
<feature type="region of interest" description="Disordered" evidence="6">
    <location>
        <begin position="1"/>
        <end position="71"/>
    </location>
</feature>
<dbReference type="EMBL" id="CM000883">
    <property type="protein sequence ID" value="KQJ89619.1"/>
    <property type="molecule type" value="Genomic_DNA"/>
</dbReference>
<dbReference type="NCBIfam" id="TIGR01557">
    <property type="entry name" value="myb_SHAQKYF"/>
    <property type="match status" value="1"/>
</dbReference>
<evidence type="ECO:0000259" key="7">
    <source>
        <dbReference type="PROSITE" id="PS51294"/>
    </source>
</evidence>
<evidence type="ECO:0000313" key="10">
    <source>
        <dbReference type="Proteomes" id="UP000008810"/>
    </source>
</evidence>
<keyword evidence="2" id="KW-0805">Transcription regulation</keyword>
<dbReference type="InterPro" id="IPR017930">
    <property type="entry name" value="Myb_dom"/>
</dbReference>
<evidence type="ECO:0000256" key="2">
    <source>
        <dbReference type="ARBA" id="ARBA00023015"/>
    </source>
</evidence>
<dbReference type="FunFam" id="1.10.10.60:FF:000007">
    <property type="entry name" value="Two-component response regulator"/>
    <property type="match status" value="1"/>
</dbReference>
<dbReference type="Proteomes" id="UP000008810">
    <property type="component" value="Chromosome 4"/>
</dbReference>
<comment type="subcellular location">
    <subcellularLocation>
        <location evidence="1">Nucleus</location>
    </subcellularLocation>
</comment>
<dbReference type="GO" id="GO:0003677">
    <property type="term" value="F:DNA binding"/>
    <property type="evidence" value="ECO:0007669"/>
    <property type="project" value="UniProtKB-KW"/>
</dbReference>
<dbReference type="ExpressionAtlas" id="A0A0Q3HN97">
    <property type="expression patterns" value="baseline"/>
</dbReference>
<keyword evidence="10" id="KW-1185">Reference proteome</keyword>
<reference evidence="8 9" key="1">
    <citation type="journal article" date="2010" name="Nature">
        <title>Genome sequencing and analysis of the model grass Brachypodium distachyon.</title>
        <authorList>
            <consortium name="International Brachypodium Initiative"/>
        </authorList>
    </citation>
    <scope>NUCLEOTIDE SEQUENCE [LARGE SCALE GENOMIC DNA]</scope>
    <source>
        <strain evidence="8 9">Bd21</strain>
    </source>
</reference>
<evidence type="ECO:0000256" key="1">
    <source>
        <dbReference type="ARBA" id="ARBA00004123"/>
    </source>
</evidence>
<feature type="compositionally biased region" description="Polar residues" evidence="6">
    <location>
        <begin position="1"/>
        <end position="14"/>
    </location>
</feature>
<dbReference type="SUPFAM" id="SSF46689">
    <property type="entry name" value="Homeodomain-like"/>
    <property type="match status" value="1"/>
</dbReference>
<dbReference type="PANTHER" id="PTHR31314">
    <property type="entry name" value="MYB FAMILY TRANSCRIPTION FACTOR PHL7-LIKE"/>
    <property type="match status" value="1"/>
</dbReference>
<evidence type="ECO:0000256" key="5">
    <source>
        <dbReference type="ARBA" id="ARBA00023242"/>
    </source>
</evidence>
<reference evidence="8" key="2">
    <citation type="submission" date="2017-06" db="EMBL/GenBank/DDBJ databases">
        <title>WGS assembly of Brachypodium distachyon.</title>
        <authorList>
            <consortium name="The International Brachypodium Initiative"/>
            <person name="Lucas S."/>
            <person name="Harmon-Smith M."/>
            <person name="Lail K."/>
            <person name="Tice H."/>
            <person name="Grimwood J."/>
            <person name="Bruce D."/>
            <person name="Barry K."/>
            <person name="Shu S."/>
            <person name="Lindquist E."/>
            <person name="Wang M."/>
            <person name="Pitluck S."/>
            <person name="Vogel J.P."/>
            <person name="Garvin D.F."/>
            <person name="Mockler T.C."/>
            <person name="Schmutz J."/>
            <person name="Rokhsar D."/>
            <person name="Bevan M.W."/>
        </authorList>
    </citation>
    <scope>NUCLEOTIDE SEQUENCE</scope>
    <source>
        <strain evidence="8">Bd21</strain>
    </source>
</reference>
<dbReference type="GO" id="GO:0003700">
    <property type="term" value="F:DNA-binding transcription factor activity"/>
    <property type="evidence" value="ECO:0007669"/>
    <property type="project" value="InterPro"/>
</dbReference>
<dbReference type="PANTHER" id="PTHR31314:SF181">
    <property type="entry name" value="HTH MYB-TYPE DOMAIN-CONTAINING PROTEIN"/>
    <property type="match status" value="1"/>
</dbReference>
<evidence type="ECO:0000313" key="8">
    <source>
        <dbReference type="EMBL" id="KQJ89619.1"/>
    </source>
</evidence>
<dbReference type="AlphaFoldDB" id="A0A0Q3HN97"/>
<dbReference type="InterPro" id="IPR006447">
    <property type="entry name" value="Myb_dom_plants"/>
</dbReference>
<evidence type="ECO:0000256" key="4">
    <source>
        <dbReference type="ARBA" id="ARBA00023163"/>
    </source>
</evidence>
<proteinExistence type="predicted"/>
<dbReference type="InterPro" id="IPR046955">
    <property type="entry name" value="PHR1-like"/>
</dbReference>
<keyword evidence="3" id="KW-0238">DNA-binding</keyword>
<dbReference type="Pfam" id="PF00249">
    <property type="entry name" value="Myb_DNA-binding"/>
    <property type="match status" value="1"/>
</dbReference>
<feature type="domain" description="HTH myb-type" evidence="7">
    <location>
        <begin position="78"/>
        <end position="133"/>
    </location>
</feature>
<dbReference type="STRING" id="15368.A0A0Q3HN97"/>
<organism evidence="8">
    <name type="scientific">Brachypodium distachyon</name>
    <name type="common">Purple false brome</name>
    <name type="synonym">Trachynia distachya</name>
    <dbReference type="NCBI Taxonomy" id="15368"/>
    <lineage>
        <taxon>Eukaryota</taxon>
        <taxon>Viridiplantae</taxon>
        <taxon>Streptophyta</taxon>
        <taxon>Embryophyta</taxon>
        <taxon>Tracheophyta</taxon>
        <taxon>Spermatophyta</taxon>
        <taxon>Magnoliopsida</taxon>
        <taxon>Liliopsida</taxon>
        <taxon>Poales</taxon>
        <taxon>Poaceae</taxon>
        <taxon>BOP clade</taxon>
        <taxon>Pooideae</taxon>
        <taxon>Stipodae</taxon>
        <taxon>Brachypodieae</taxon>
        <taxon>Brachypodium</taxon>
    </lineage>
</organism>
<dbReference type="OrthoDB" id="551907at2759"/>
<feature type="compositionally biased region" description="Acidic residues" evidence="6">
    <location>
        <begin position="46"/>
        <end position="56"/>
    </location>
</feature>
<accession>A0A0Q3HN97</accession>
<dbReference type="GO" id="GO:0005634">
    <property type="term" value="C:nucleus"/>
    <property type="evidence" value="ECO:0007669"/>
    <property type="project" value="UniProtKB-SubCell"/>
</dbReference>
<evidence type="ECO:0000256" key="6">
    <source>
        <dbReference type="SAM" id="MobiDB-lite"/>
    </source>
</evidence>
<protein>
    <recommendedName>
        <fullName evidence="7">HTH myb-type domain-containing protein</fullName>
    </recommendedName>
</protein>
<dbReference type="KEGG" id="bdi:100821445"/>
<dbReference type="Gene3D" id="1.10.10.60">
    <property type="entry name" value="Homeodomain-like"/>
    <property type="match status" value="1"/>
</dbReference>
<dbReference type="GeneID" id="100821445"/>
<keyword evidence="5" id="KW-0539">Nucleus</keyword>
<keyword evidence="4" id="KW-0804">Transcription</keyword>
<dbReference type="InterPro" id="IPR001005">
    <property type="entry name" value="SANT/Myb"/>
</dbReference>